<feature type="signal peptide" evidence="1">
    <location>
        <begin position="1"/>
        <end position="19"/>
    </location>
</feature>
<evidence type="ECO:0000313" key="3">
    <source>
        <dbReference type="EMBL" id="MCW4472513.1"/>
    </source>
</evidence>
<dbReference type="EMBL" id="JAPCHY010000005">
    <property type="protein sequence ID" value="MCW4472513.1"/>
    <property type="molecule type" value="Genomic_DNA"/>
</dbReference>
<sequence length="340" mass="37335">MRWRCLLLLLLSLAAPAWATPTRVVHDMAGDPVRVPQRIERVVTLGATPVLNSLVFAVGRGEHIVNGLPGFARQPRWGYQYRFAPHLIGRPSLSNVGRTPNLEALLGAAPDLVLTMDRSSAQSLRRLGLPAFQLSWSQPDEVKTAITLLGGLLDNPAAAERYVARFDALVGEVETALHAQPLPRPRVLYFNPKTLSRPHLIAEWWIRTGGGDSVTADRGAHAGAFGLEQLLAWDPDILIVSGSEELESVHRDRRFARLRAVRTGRVLVAPCGAHSWGNRTAEQPLMALWAAHQFHPQAVRHIDLVERTRDFYRDLFGVALSRAQAGEILAGGPQAAPLLP</sequence>
<dbReference type="Gene3D" id="1.20.58.2180">
    <property type="match status" value="1"/>
</dbReference>
<dbReference type="Proteomes" id="UP001209922">
    <property type="component" value="Unassembled WGS sequence"/>
</dbReference>
<evidence type="ECO:0000313" key="4">
    <source>
        <dbReference type="Proteomes" id="UP001209922"/>
    </source>
</evidence>
<dbReference type="Pfam" id="PF01497">
    <property type="entry name" value="Peripla_BP_2"/>
    <property type="match status" value="1"/>
</dbReference>
<reference evidence="3 4" key="1">
    <citation type="submission" date="2022-10" db="EMBL/GenBank/DDBJ databases">
        <title>Xanthomonas sp. H13-6.</title>
        <authorList>
            <person name="Liu X."/>
            <person name="Deng Z."/>
            <person name="Jiang Y."/>
            <person name="Yu T."/>
            <person name="Ai J."/>
        </authorList>
    </citation>
    <scope>NUCLEOTIDE SEQUENCE [LARGE SCALE GENOMIC DNA]</scope>
    <source>
        <strain evidence="3 4">H13-6</strain>
    </source>
</reference>
<dbReference type="PROSITE" id="PS50983">
    <property type="entry name" value="FE_B12_PBP"/>
    <property type="match status" value="1"/>
</dbReference>
<proteinExistence type="predicted"/>
<keyword evidence="4" id="KW-1185">Reference proteome</keyword>
<organism evidence="3 4">
    <name type="scientific">Xanthomonas chitinilytica</name>
    <dbReference type="NCBI Taxonomy" id="2989819"/>
    <lineage>
        <taxon>Bacteria</taxon>
        <taxon>Pseudomonadati</taxon>
        <taxon>Pseudomonadota</taxon>
        <taxon>Gammaproteobacteria</taxon>
        <taxon>Lysobacterales</taxon>
        <taxon>Lysobacteraceae</taxon>
        <taxon>Xanthomonas</taxon>
    </lineage>
</organism>
<dbReference type="InterPro" id="IPR050902">
    <property type="entry name" value="ABC_Transporter_SBP"/>
</dbReference>
<comment type="caution">
    <text evidence="3">The sequence shown here is derived from an EMBL/GenBank/DDBJ whole genome shotgun (WGS) entry which is preliminary data.</text>
</comment>
<evidence type="ECO:0000256" key="1">
    <source>
        <dbReference type="SAM" id="SignalP"/>
    </source>
</evidence>
<dbReference type="SUPFAM" id="SSF53807">
    <property type="entry name" value="Helical backbone' metal receptor"/>
    <property type="match status" value="1"/>
</dbReference>
<dbReference type="PANTHER" id="PTHR30535">
    <property type="entry name" value="VITAMIN B12-BINDING PROTEIN"/>
    <property type="match status" value="1"/>
</dbReference>
<keyword evidence="1" id="KW-0732">Signal</keyword>
<evidence type="ECO:0000259" key="2">
    <source>
        <dbReference type="PROSITE" id="PS50983"/>
    </source>
</evidence>
<dbReference type="RefSeq" id="WP_265127470.1">
    <property type="nucleotide sequence ID" value="NZ_JAPCHY010000005.1"/>
</dbReference>
<dbReference type="PANTHER" id="PTHR30535:SF34">
    <property type="entry name" value="MOLYBDATE-BINDING PROTEIN MOLA"/>
    <property type="match status" value="1"/>
</dbReference>
<feature type="domain" description="Fe/B12 periplasmic-binding" evidence="2">
    <location>
        <begin position="41"/>
        <end position="298"/>
    </location>
</feature>
<accession>A0ABT3JVK9</accession>
<dbReference type="InterPro" id="IPR002491">
    <property type="entry name" value="ABC_transptr_periplasmic_BD"/>
</dbReference>
<dbReference type="Gene3D" id="3.40.50.1980">
    <property type="entry name" value="Nitrogenase molybdenum iron protein domain"/>
    <property type="match status" value="2"/>
</dbReference>
<feature type="chain" id="PRO_5046588763" evidence="1">
    <location>
        <begin position="20"/>
        <end position="340"/>
    </location>
</feature>
<name>A0ABT3JVK9_9XANT</name>
<protein>
    <submittedName>
        <fullName evidence="3">ABC transporter substrate-binding protein</fullName>
    </submittedName>
</protein>
<gene>
    <name evidence="3" type="ORF">OK345_08355</name>
</gene>